<dbReference type="SUPFAM" id="SSF53756">
    <property type="entry name" value="UDP-Glycosyltransferase/glycogen phosphorylase"/>
    <property type="match status" value="1"/>
</dbReference>
<evidence type="ECO:0000259" key="1">
    <source>
        <dbReference type="Pfam" id="PF13579"/>
    </source>
</evidence>
<organism evidence="2 3">
    <name type="scientific">Sphingomonas kaistensis</name>
    <dbReference type="NCBI Taxonomy" id="298708"/>
    <lineage>
        <taxon>Bacteria</taxon>
        <taxon>Pseudomonadati</taxon>
        <taxon>Pseudomonadota</taxon>
        <taxon>Alphaproteobacteria</taxon>
        <taxon>Sphingomonadales</taxon>
        <taxon>Sphingomonadaceae</taxon>
        <taxon>Sphingomonas</taxon>
    </lineage>
</organism>
<dbReference type="Proteomes" id="UP001382935">
    <property type="component" value="Chromosome"/>
</dbReference>
<protein>
    <submittedName>
        <fullName evidence="2">Glycosyltransferase</fullName>
    </submittedName>
</protein>
<dbReference type="RefSeq" id="WP_338503894.1">
    <property type="nucleotide sequence ID" value="NZ_CP145607.1"/>
</dbReference>
<dbReference type="InterPro" id="IPR028098">
    <property type="entry name" value="Glyco_trans_4-like_N"/>
</dbReference>
<reference evidence="2 3" key="1">
    <citation type="submission" date="2024-02" db="EMBL/GenBank/DDBJ databases">
        <title>Full genome sequence of Sphingomonas kaistensis.</title>
        <authorList>
            <person name="Poletto B.L."/>
            <person name="Silva G."/>
            <person name="Galante D."/>
            <person name="Campos K.R."/>
            <person name="Santos M.B.N."/>
            <person name="Sacchi C.T."/>
        </authorList>
    </citation>
    <scope>NUCLEOTIDE SEQUENCE [LARGE SCALE GENOMIC DNA]</scope>
    <source>
        <strain evidence="2 3">MA4R</strain>
    </source>
</reference>
<feature type="domain" description="Glycosyltransferase subfamily 4-like N-terminal" evidence="1">
    <location>
        <begin position="21"/>
        <end position="197"/>
    </location>
</feature>
<evidence type="ECO:0000313" key="2">
    <source>
        <dbReference type="EMBL" id="WWM70809.1"/>
    </source>
</evidence>
<name>A0ABZ2G426_9SPHN</name>
<sequence length="412" mass="45602">MAAVLYLSYDGLTDPLGPSQVLAYLVELARAGHRISLVTFEKPERSAAEREALAAQCLAAGIDWHPQTYTKTPPILSTMKDLRVMTRVAERLNARQWFDIVHCRSYLPALVGARLKRKSGTRFLFDMRGFWADERVEGGLWDLAKPIYRAIYGWFKKQEKRLLAEADHVVVLTEAGRDILRGEWQVPASVPVTVIPCCADFAAFPAVTPDARAAARRSLEIPGNATVAAYLGSIGTWYMLGEMLDFFAVQRARDPAAVLLFVTRDAPEPILAPAAERGIPASALRIQSGTRAEVPRLLAAADYGLFFIRPTFSKQASSPVKLGELLAMELPIVTNAGVGDVDRILEETGAGVSIDALDRSGYERALDELATLRPDMTRWREGRARWFDLGEGVRRYDAIYDELSALRPRGRG</sequence>
<proteinExistence type="predicted"/>
<dbReference type="EMBL" id="CP145607">
    <property type="protein sequence ID" value="WWM70809.1"/>
    <property type="molecule type" value="Genomic_DNA"/>
</dbReference>
<dbReference type="Pfam" id="PF13579">
    <property type="entry name" value="Glyco_trans_4_4"/>
    <property type="match status" value="1"/>
</dbReference>
<dbReference type="Gene3D" id="3.40.50.2000">
    <property type="entry name" value="Glycogen Phosphorylase B"/>
    <property type="match status" value="2"/>
</dbReference>
<gene>
    <name evidence="2" type="ORF">V6R86_09010</name>
</gene>
<keyword evidence="3" id="KW-1185">Reference proteome</keyword>
<evidence type="ECO:0000313" key="3">
    <source>
        <dbReference type="Proteomes" id="UP001382935"/>
    </source>
</evidence>
<accession>A0ABZ2G426</accession>